<dbReference type="FunFam" id="3.40.50.2000:FF:000009">
    <property type="entry name" value="Sterol 3-beta-glucosyltransferase UGT80A2"/>
    <property type="match status" value="1"/>
</dbReference>
<evidence type="ECO:0000256" key="19">
    <source>
        <dbReference type="SAM" id="Coils"/>
    </source>
</evidence>
<feature type="region of interest" description="Disordered" evidence="20">
    <location>
        <begin position="1"/>
        <end position="40"/>
    </location>
</feature>
<keyword evidence="12" id="KW-0443">Lipid metabolism</keyword>
<comment type="caution">
    <text evidence="22">The sequence shown here is derived from an EMBL/GenBank/DDBJ whole genome shotgun (WGS) entry which is preliminary data.</text>
</comment>
<dbReference type="InterPro" id="IPR011993">
    <property type="entry name" value="PH-like_dom_sf"/>
</dbReference>
<dbReference type="GO" id="GO:0016906">
    <property type="term" value="F:sterol 3-beta-glucosyltransferase activity"/>
    <property type="evidence" value="ECO:0007669"/>
    <property type="project" value="UniProtKB-EC"/>
</dbReference>
<dbReference type="Pfam" id="PF03033">
    <property type="entry name" value="Glyco_transf_28"/>
    <property type="match status" value="1"/>
</dbReference>
<dbReference type="Pfam" id="PF06722">
    <property type="entry name" value="EryCIII-like_C"/>
    <property type="match status" value="1"/>
</dbReference>
<reference evidence="22" key="2">
    <citation type="submission" date="2021-01" db="EMBL/GenBank/DDBJ databases">
        <authorList>
            <person name="Schikora-Tamarit M.A."/>
        </authorList>
    </citation>
    <scope>NUCLEOTIDE SEQUENCE</scope>
    <source>
        <strain evidence="22">CBS2887</strain>
    </source>
</reference>
<evidence type="ECO:0000256" key="8">
    <source>
        <dbReference type="ARBA" id="ARBA00022676"/>
    </source>
</evidence>
<evidence type="ECO:0000256" key="4">
    <source>
        <dbReference type="ARBA" id="ARBA00012650"/>
    </source>
</evidence>
<feature type="region of interest" description="Disordered" evidence="20">
    <location>
        <begin position="552"/>
        <end position="572"/>
    </location>
</feature>
<evidence type="ECO:0000256" key="18">
    <source>
        <dbReference type="ARBA" id="ARBA00049453"/>
    </source>
</evidence>
<keyword evidence="10" id="KW-0752">Steroid biosynthesis</keyword>
<dbReference type="InterPro" id="IPR001849">
    <property type="entry name" value="PH_domain"/>
</dbReference>
<keyword evidence="15" id="KW-0753">Steroid metabolism</keyword>
<protein>
    <recommendedName>
        <fullName evidence="5">Sterol 3-beta-glucosyltransferase</fullName>
        <ecNumber evidence="4">2.4.1.173</ecNumber>
    </recommendedName>
    <alternativeName>
        <fullName evidence="16">Autophagy-related protein 26</fullName>
    </alternativeName>
</protein>
<feature type="compositionally biased region" description="Low complexity" evidence="20">
    <location>
        <begin position="552"/>
        <end position="563"/>
    </location>
</feature>
<name>A0A9P8PNG3_WICPI</name>
<evidence type="ECO:0000256" key="3">
    <source>
        <dbReference type="ARBA" id="ARBA00006962"/>
    </source>
</evidence>
<dbReference type="Pfam" id="PF00169">
    <property type="entry name" value="PH"/>
    <property type="match status" value="1"/>
</dbReference>
<evidence type="ECO:0000256" key="14">
    <source>
        <dbReference type="ARBA" id="ARBA00023166"/>
    </source>
</evidence>
<proteinExistence type="inferred from homology"/>
<evidence type="ECO:0000256" key="17">
    <source>
        <dbReference type="ARBA" id="ARBA00047886"/>
    </source>
</evidence>
<dbReference type="EMBL" id="JAEUBG010005469">
    <property type="protein sequence ID" value="KAH3674740.1"/>
    <property type="molecule type" value="Genomic_DNA"/>
</dbReference>
<dbReference type="PANTHER" id="PTHR48050">
    <property type="entry name" value="STEROL 3-BETA-GLUCOSYLTRANSFERASE"/>
    <property type="match status" value="1"/>
</dbReference>
<evidence type="ECO:0000256" key="13">
    <source>
        <dbReference type="ARBA" id="ARBA00023136"/>
    </source>
</evidence>
<keyword evidence="23" id="KW-1185">Reference proteome</keyword>
<dbReference type="Gene3D" id="2.30.29.30">
    <property type="entry name" value="Pleckstrin-homology domain (PH domain)/Phosphotyrosine-binding domain (PTB)"/>
    <property type="match status" value="3"/>
</dbReference>
<accession>A0A9P8PNG3</accession>
<dbReference type="FunFam" id="3.40.50.2000:FF:000029">
    <property type="entry name" value="Sterol 3-beta-glucosyltransferase"/>
    <property type="match status" value="1"/>
</dbReference>
<comment type="similarity">
    <text evidence="3">Belongs to the glycosyltransferase 28 family.</text>
</comment>
<dbReference type="GO" id="GO:0016020">
    <property type="term" value="C:membrane"/>
    <property type="evidence" value="ECO:0007669"/>
    <property type="project" value="UniProtKB-SubCell"/>
</dbReference>
<dbReference type="CDD" id="cd13216">
    <property type="entry name" value="PH-GRAM2_AGT26"/>
    <property type="match status" value="1"/>
</dbReference>
<dbReference type="OrthoDB" id="10261837at2759"/>
<dbReference type="Pfam" id="PF02893">
    <property type="entry name" value="GRAM"/>
    <property type="match status" value="2"/>
</dbReference>
<keyword evidence="6" id="KW-0963">Cytoplasm</keyword>
<keyword evidence="11" id="KW-0756">Sterol biosynthesis</keyword>
<dbReference type="SMART" id="SM00233">
    <property type="entry name" value="PH"/>
    <property type="match status" value="1"/>
</dbReference>
<evidence type="ECO:0000256" key="5">
    <source>
        <dbReference type="ARBA" id="ARBA00017894"/>
    </source>
</evidence>
<evidence type="ECO:0000256" key="7">
    <source>
        <dbReference type="ARBA" id="ARBA00022516"/>
    </source>
</evidence>
<feature type="compositionally biased region" description="Polar residues" evidence="20">
    <location>
        <begin position="1"/>
        <end position="18"/>
    </location>
</feature>
<organism evidence="22 23">
    <name type="scientific">Wickerhamomyces pijperi</name>
    <name type="common">Yeast</name>
    <name type="synonym">Pichia pijperi</name>
    <dbReference type="NCBI Taxonomy" id="599730"/>
    <lineage>
        <taxon>Eukaryota</taxon>
        <taxon>Fungi</taxon>
        <taxon>Dikarya</taxon>
        <taxon>Ascomycota</taxon>
        <taxon>Saccharomycotina</taxon>
        <taxon>Saccharomycetes</taxon>
        <taxon>Phaffomycetales</taxon>
        <taxon>Wickerhamomycetaceae</taxon>
        <taxon>Wickerhamomyces</taxon>
    </lineage>
</organism>
<evidence type="ECO:0000256" key="11">
    <source>
        <dbReference type="ARBA" id="ARBA00023011"/>
    </source>
</evidence>
<feature type="coiled-coil region" evidence="19">
    <location>
        <begin position="1314"/>
        <end position="1341"/>
    </location>
</feature>
<keyword evidence="9" id="KW-0808">Transferase</keyword>
<dbReference type="InterPro" id="IPR050426">
    <property type="entry name" value="Glycosyltransferase_28"/>
</dbReference>
<evidence type="ECO:0000256" key="6">
    <source>
        <dbReference type="ARBA" id="ARBA00022490"/>
    </source>
</evidence>
<evidence type="ECO:0000256" key="15">
    <source>
        <dbReference type="ARBA" id="ARBA00023221"/>
    </source>
</evidence>
<evidence type="ECO:0000256" key="2">
    <source>
        <dbReference type="ARBA" id="ARBA00004496"/>
    </source>
</evidence>
<keyword evidence="14" id="KW-1207">Sterol metabolism</keyword>
<dbReference type="Gene3D" id="3.40.50.2000">
    <property type="entry name" value="Glycogen Phosphorylase B"/>
    <property type="match status" value="2"/>
</dbReference>
<evidence type="ECO:0000256" key="20">
    <source>
        <dbReference type="SAM" id="MobiDB-lite"/>
    </source>
</evidence>
<gene>
    <name evidence="22" type="ORF">WICPIJ_009472</name>
</gene>
<dbReference type="PANTHER" id="PTHR48050:SF25">
    <property type="entry name" value="STEROL 3-BETA-GLUCOSYLTRANSFERASE"/>
    <property type="match status" value="1"/>
</dbReference>
<dbReference type="PROSITE" id="PS50003">
    <property type="entry name" value="PH_DOMAIN"/>
    <property type="match status" value="1"/>
</dbReference>
<keyword evidence="7" id="KW-0444">Lipid biosynthesis</keyword>
<sequence>MDGTNPNSKTPSTGQESTKSSSKFRKFRPPSLSKPPINAPPVVKKTLSPVKSTIMKPINLAASGLASGGTWMKNTLSTDDTDPDEFDLAAPARQMAKSFVGMLTTASIYNGNLQDLIQSVENLPGEDAQAEALNKAVDTVEKHGLSVNREDVVDFPATEGDINDQISSLSVNDTDYHNGSEIESIESIESIDSDGRHIYTPHGQTEGQIAQNSAAAPSPNDALPSNLNKKMTAFEFSIEKKLSKVSLNNPENNSDTKSRAKALGKKLREVFDIDSEDHFIADYSCWLLKDVLLQGHIYLTKSHILFFAFLPKNDKSKTCNSGALFMESNNYLTTAVPTSLKSRYWVVLQGHTLSFHNSSTELYFPVLTIDLRYVVRVDIVNNGSDDDSSPLKAAARGEKLWFEILTENKTYKLQADSSHAARSWVGILKKQIFACKNKGDCVTVKIPLQNVLDLDKTPLVDSAETLKIKVLENPEQYSVDDYFFMFFVGGANAHTEIAAAIQDLNTKNAGIESVLDSTSKVDESSSSVDSPKGLKKRSATFSFPLRNVFTRTRSSSTASTTEEATVKSKPETVSKISNERVVERRILSGGSENDELDEGIGAPISVVMSPNSKPEQEPNHELQYGSRTPPGAEGDPESLVGKSMLPSLSQARSNIIRWTPNVSKLWSSAPLHYTDGMIAMERGEDDPYLQNEKDTVEANQNFKRHFVLNDSDSLVAAYYCYLQKNVPVYGKIYIGSNSICFRSLVFGVSTKMIVPFKDVETCYKEKGFKFGYSGLVLVIHGHEELFFEFNSQTSRDDCEFLLLKQLDKVSSTRAQLGNLQNSSTNLSSSGELERAKIRLFEDKIHNEAGLDIPIIVEDHPIFKTTIKPDKPYKFTCLTIGSRGDVQPYIALAKGLMAEGHSVRIATHSEFKDWVEEHGIEFKEIAGSPTELMSLMVTHGSMNIGLIKEATSKFRGWLTELLATAWEACQGTEILIESPSAFAGIHIAEALGIPYFRAFTMPWTRTRAYPHAFIVPEQKKGGSYNYLTHVLFENILWKGSSGQINKWREETLKISKTNLYQLQQNNAPFLYNISPTVVPAPVDYNDWIKVTGYWFLDEGSGDYTPPEDLSAFMKKARDDGKKLVYIGFGSIVVNNPTELTQAVVDAVLDADVRCILNKGWSERLGGSKTIEVELPEEVFNSGAIPHDWLFQHIDCAVHHGGSGTTGASLRFGLPTIIKPFFGDQFFYANRVEDIGAGIGLKKLNVKSLSKALKECTTNQRIIAKAKAVGVSIRKENGVKTAIDCIYSELEYARELIVQKRAVSVKKYKQEHGITAEDEEKQAQKYNESLEEEVQANEDYNELGGKHLTHTDKDIIGEYDSWLLY</sequence>
<comment type="catalytic activity">
    <reaction evidence="17">
        <text>ergosterol + UDP-alpha-D-glucose = ergosteryl 3-beta-D-glucoside + UDP + H(+)</text>
        <dbReference type="Rhea" id="RHEA:61836"/>
        <dbReference type="ChEBI" id="CHEBI:15378"/>
        <dbReference type="ChEBI" id="CHEBI:16933"/>
        <dbReference type="ChEBI" id="CHEBI:52973"/>
        <dbReference type="ChEBI" id="CHEBI:58223"/>
        <dbReference type="ChEBI" id="CHEBI:58885"/>
    </reaction>
    <physiologicalReaction direction="left-to-right" evidence="17">
        <dbReference type="Rhea" id="RHEA:61837"/>
    </physiologicalReaction>
</comment>
<reference evidence="22" key="1">
    <citation type="journal article" date="2021" name="Open Biol.">
        <title>Shared evolutionary footprints suggest mitochondrial oxidative damage underlies multiple complex I losses in fungi.</title>
        <authorList>
            <person name="Schikora-Tamarit M.A."/>
            <person name="Marcet-Houben M."/>
            <person name="Nosek J."/>
            <person name="Gabaldon T."/>
        </authorList>
    </citation>
    <scope>NUCLEOTIDE SEQUENCE</scope>
    <source>
        <strain evidence="22">CBS2887</strain>
    </source>
</reference>
<comment type="catalytic activity">
    <reaction evidence="18">
        <text>a sterol + UDP-alpha-D-glucose = a sterol 3-beta-D-glucoside + UDP + H(+)</text>
        <dbReference type="Rhea" id="RHEA:22724"/>
        <dbReference type="ChEBI" id="CHEBI:15378"/>
        <dbReference type="ChEBI" id="CHEBI:15889"/>
        <dbReference type="ChEBI" id="CHEBI:37424"/>
        <dbReference type="ChEBI" id="CHEBI:58223"/>
        <dbReference type="ChEBI" id="CHEBI:58885"/>
        <dbReference type="EC" id="2.4.1.173"/>
    </reaction>
    <physiologicalReaction direction="left-to-right" evidence="18">
        <dbReference type="Rhea" id="RHEA:22725"/>
    </physiologicalReaction>
</comment>
<evidence type="ECO:0000256" key="1">
    <source>
        <dbReference type="ARBA" id="ARBA00004170"/>
    </source>
</evidence>
<dbReference type="FunFam" id="2.30.29.30:FF:000303">
    <property type="entry name" value="Sterol 3-beta-glucosyltransferase"/>
    <property type="match status" value="1"/>
</dbReference>
<feature type="domain" description="PH" evidence="21">
    <location>
        <begin position="317"/>
        <end position="433"/>
    </location>
</feature>
<dbReference type="SMART" id="SM00568">
    <property type="entry name" value="GRAM"/>
    <property type="match status" value="2"/>
</dbReference>
<evidence type="ECO:0000256" key="12">
    <source>
        <dbReference type="ARBA" id="ARBA00023098"/>
    </source>
</evidence>
<evidence type="ECO:0000256" key="10">
    <source>
        <dbReference type="ARBA" id="ARBA00022955"/>
    </source>
</evidence>
<evidence type="ECO:0000259" key="21">
    <source>
        <dbReference type="PROSITE" id="PS50003"/>
    </source>
</evidence>
<dbReference type="InterPro" id="IPR010610">
    <property type="entry name" value="EryCIII-like_C"/>
</dbReference>
<evidence type="ECO:0000313" key="22">
    <source>
        <dbReference type="EMBL" id="KAH3674740.1"/>
    </source>
</evidence>
<dbReference type="Proteomes" id="UP000774326">
    <property type="component" value="Unassembled WGS sequence"/>
</dbReference>
<feature type="region of interest" description="Disordered" evidence="20">
    <location>
        <begin position="516"/>
        <end position="535"/>
    </location>
</feature>
<dbReference type="GO" id="GO:0016126">
    <property type="term" value="P:sterol biosynthetic process"/>
    <property type="evidence" value="ECO:0007669"/>
    <property type="project" value="UniProtKB-KW"/>
</dbReference>
<dbReference type="InterPro" id="IPR002213">
    <property type="entry name" value="UDP_glucos_trans"/>
</dbReference>
<evidence type="ECO:0000313" key="23">
    <source>
        <dbReference type="Proteomes" id="UP000774326"/>
    </source>
</evidence>
<evidence type="ECO:0000256" key="16">
    <source>
        <dbReference type="ARBA" id="ARBA00029843"/>
    </source>
</evidence>
<comment type="subcellular location">
    <subcellularLocation>
        <location evidence="2">Cytoplasm</location>
    </subcellularLocation>
    <subcellularLocation>
        <location evidence="1">Membrane</location>
        <topology evidence="1">Peripheral membrane protein</topology>
    </subcellularLocation>
</comment>
<keyword evidence="13" id="KW-0472">Membrane</keyword>
<keyword evidence="8" id="KW-0328">Glycosyltransferase</keyword>
<dbReference type="InterPro" id="IPR004182">
    <property type="entry name" value="GRAM"/>
</dbReference>
<dbReference type="SUPFAM" id="SSF53756">
    <property type="entry name" value="UDP-Glycosyltransferase/glycogen phosphorylase"/>
    <property type="match status" value="1"/>
</dbReference>
<dbReference type="GO" id="GO:0005975">
    <property type="term" value="P:carbohydrate metabolic process"/>
    <property type="evidence" value="ECO:0007669"/>
    <property type="project" value="InterPro"/>
</dbReference>
<dbReference type="CDD" id="cd03784">
    <property type="entry name" value="GT1_Gtf-like"/>
    <property type="match status" value="1"/>
</dbReference>
<dbReference type="SUPFAM" id="SSF50729">
    <property type="entry name" value="PH domain-like"/>
    <property type="match status" value="1"/>
</dbReference>
<dbReference type="GO" id="GO:0005737">
    <property type="term" value="C:cytoplasm"/>
    <property type="evidence" value="ECO:0007669"/>
    <property type="project" value="UniProtKB-SubCell"/>
</dbReference>
<dbReference type="InterPro" id="IPR004276">
    <property type="entry name" value="GlycoTrans_28_N"/>
</dbReference>
<evidence type="ECO:0000256" key="9">
    <source>
        <dbReference type="ARBA" id="ARBA00022679"/>
    </source>
</evidence>
<dbReference type="InterPro" id="IPR048065">
    <property type="entry name" value="ATG26_PH_GRAM2"/>
</dbReference>
<feature type="region of interest" description="Disordered" evidence="20">
    <location>
        <begin position="608"/>
        <end position="638"/>
    </location>
</feature>
<dbReference type="EC" id="2.4.1.173" evidence="4"/>
<keyword evidence="19" id="KW-0175">Coiled coil</keyword>